<dbReference type="GO" id="GO:0016757">
    <property type="term" value="F:glycosyltransferase activity"/>
    <property type="evidence" value="ECO:0007669"/>
    <property type="project" value="TreeGrafter"/>
</dbReference>
<dbReference type="EMBL" id="QGGQ01000005">
    <property type="protein sequence ID" value="PWK23200.1"/>
    <property type="molecule type" value="Genomic_DNA"/>
</dbReference>
<gene>
    <name evidence="2" type="ORF">HZY62_03605</name>
    <name evidence="3" type="ORF">LX92_02529</name>
</gene>
<evidence type="ECO:0000313" key="4">
    <source>
        <dbReference type="Proteomes" id="UP000245667"/>
    </source>
</evidence>
<keyword evidence="1 3" id="KW-0808">Transferase</keyword>
<evidence type="ECO:0000256" key="1">
    <source>
        <dbReference type="ARBA" id="ARBA00022679"/>
    </source>
</evidence>
<evidence type="ECO:0000313" key="3">
    <source>
        <dbReference type="EMBL" id="PWK23200.1"/>
    </source>
</evidence>
<reference evidence="2 5" key="2">
    <citation type="submission" date="2020-07" db="EMBL/GenBank/DDBJ databases">
        <title>The draft genome sequence of Maribacter polysiphoniae KCTC 22021.</title>
        <authorList>
            <person name="Mu L."/>
        </authorList>
    </citation>
    <scope>NUCLEOTIDE SEQUENCE [LARGE SCALE GENOMIC DNA]</scope>
    <source>
        <strain evidence="2 5">KCTC 22021</strain>
    </source>
</reference>
<dbReference type="SUPFAM" id="SSF53756">
    <property type="entry name" value="UDP-Glycosyltransferase/glycogen phosphorylase"/>
    <property type="match status" value="1"/>
</dbReference>
<organism evidence="3 4">
    <name type="scientific">Maribacter polysiphoniae</name>
    <dbReference type="NCBI Taxonomy" id="429344"/>
    <lineage>
        <taxon>Bacteria</taxon>
        <taxon>Pseudomonadati</taxon>
        <taxon>Bacteroidota</taxon>
        <taxon>Flavobacteriia</taxon>
        <taxon>Flavobacteriales</taxon>
        <taxon>Flavobacteriaceae</taxon>
        <taxon>Maribacter</taxon>
    </lineage>
</organism>
<sequence length="411" mass="45451">MKLAIVTAYPPSKVTLTEYGYHLVKHFRLQEEVSEIILITDKTEGEKDLSFEGDGCKITVKECWSFNSYKNLWGITNVILETKPDAILFNLQFLKFGDKKIPAALGLILPLICKLKGIPTISLLHNILEQVDLENAGITKNKWLQKAYNFIGSTLTRFVLSSDIVAVTISKYVGILEGKYKARNVALVPHGSFDTPPEPDYLLPKGPKQVMAFGKFGTYKKVEIMIEAVELIRLRTQEDIEIVIAGTDSPNTPGYLEGMKAKYSHVSQLRFTGYVAEEDVPVIFADSSVVVFPYTSTTGSSGVLHQAGSYGKAVALPDLGDLSILVREEGYNGAFFDPESTESLADAIQGVLTDDSNRIHLGQTNYKAACSLPMSSITKMYIDYFEAIRFAKSGGLSLNLLKKLEHLENEV</sequence>
<name>A0A316EJU4_9FLAO</name>
<dbReference type="Pfam" id="PF13692">
    <property type="entry name" value="Glyco_trans_1_4"/>
    <property type="match status" value="1"/>
</dbReference>
<evidence type="ECO:0000313" key="5">
    <source>
        <dbReference type="Proteomes" id="UP000651837"/>
    </source>
</evidence>
<dbReference type="Proteomes" id="UP000651837">
    <property type="component" value="Unassembled WGS sequence"/>
</dbReference>
<dbReference type="PANTHER" id="PTHR46401:SF2">
    <property type="entry name" value="GLYCOSYLTRANSFERASE WBBK-RELATED"/>
    <property type="match status" value="1"/>
</dbReference>
<comment type="caution">
    <text evidence="3">The sequence shown here is derived from an EMBL/GenBank/DDBJ whole genome shotgun (WGS) entry which is preliminary data.</text>
</comment>
<dbReference type="EMBL" id="JACWLN010000001">
    <property type="protein sequence ID" value="MBD1259659.1"/>
    <property type="molecule type" value="Genomic_DNA"/>
</dbReference>
<accession>A0A316EJU4</accession>
<dbReference type="Gene3D" id="3.40.50.2000">
    <property type="entry name" value="Glycogen Phosphorylase B"/>
    <property type="match status" value="1"/>
</dbReference>
<reference evidence="3 4" key="1">
    <citation type="submission" date="2018-05" db="EMBL/GenBank/DDBJ databases">
        <title>Genomic Encyclopedia of Archaeal and Bacterial Type Strains, Phase II (KMG-II): from individual species to whole genera.</title>
        <authorList>
            <person name="Goeker M."/>
        </authorList>
    </citation>
    <scope>NUCLEOTIDE SEQUENCE [LARGE SCALE GENOMIC DNA]</scope>
    <source>
        <strain evidence="3 4">DSM 23514</strain>
    </source>
</reference>
<dbReference type="AlphaFoldDB" id="A0A316EJU4"/>
<dbReference type="RefSeq" id="WP_109651111.1">
    <property type="nucleotide sequence ID" value="NZ_JACWLN010000001.1"/>
</dbReference>
<evidence type="ECO:0000313" key="2">
    <source>
        <dbReference type="EMBL" id="MBD1259659.1"/>
    </source>
</evidence>
<proteinExistence type="predicted"/>
<dbReference type="Proteomes" id="UP000245667">
    <property type="component" value="Unassembled WGS sequence"/>
</dbReference>
<keyword evidence="5" id="KW-1185">Reference proteome</keyword>
<dbReference type="OrthoDB" id="9765330at2"/>
<dbReference type="PANTHER" id="PTHR46401">
    <property type="entry name" value="GLYCOSYLTRANSFERASE WBBK-RELATED"/>
    <property type="match status" value="1"/>
</dbReference>
<protein>
    <submittedName>
        <fullName evidence="2 3">Glycosyltransferase</fullName>
    </submittedName>
</protein>